<dbReference type="Gene3D" id="3.40.30.10">
    <property type="entry name" value="Glutaredoxin"/>
    <property type="match status" value="1"/>
</dbReference>
<dbReference type="EMBL" id="WNTK01001656">
    <property type="protein sequence ID" value="KAG9467042.1"/>
    <property type="molecule type" value="Genomic_DNA"/>
</dbReference>
<dbReference type="OrthoDB" id="2121326at2759"/>
<comment type="caution">
    <text evidence="4">The sequence shown here is derived from an EMBL/GenBank/DDBJ whole genome shotgun (WGS) entry which is preliminary data.</text>
</comment>
<dbReference type="SUPFAM" id="SSF52833">
    <property type="entry name" value="Thioredoxin-like"/>
    <property type="match status" value="1"/>
</dbReference>
<dbReference type="Proteomes" id="UP000770717">
    <property type="component" value="Unassembled WGS sequence"/>
</dbReference>
<keyword evidence="1" id="KW-1015">Disulfide bond</keyword>
<keyword evidence="2" id="KW-0676">Redox-active center</keyword>
<dbReference type="PANTHER" id="PTHR46115">
    <property type="entry name" value="THIOREDOXIN-LIKE PROTEIN 1"/>
    <property type="match status" value="1"/>
</dbReference>
<dbReference type="PROSITE" id="PS00194">
    <property type="entry name" value="THIOREDOXIN_1"/>
    <property type="match status" value="1"/>
</dbReference>
<reference evidence="4" key="1">
    <citation type="thesis" date="2020" institute="ProQuest LLC" country="789 East Eisenhower Parkway, Ann Arbor, MI, USA">
        <title>Comparative Genomics and Chromosome Evolution.</title>
        <authorList>
            <person name="Mudd A.B."/>
        </authorList>
    </citation>
    <scope>NUCLEOTIDE SEQUENCE</scope>
    <source>
        <strain evidence="4">HN-11 Male</strain>
        <tissue evidence="4">Kidney and liver</tissue>
    </source>
</reference>
<evidence type="ECO:0000313" key="5">
    <source>
        <dbReference type="Proteomes" id="UP000770717"/>
    </source>
</evidence>
<organism evidence="4 5">
    <name type="scientific">Eleutherodactylus coqui</name>
    <name type="common">Puerto Rican coqui</name>
    <dbReference type="NCBI Taxonomy" id="57060"/>
    <lineage>
        <taxon>Eukaryota</taxon>
        <taxon>Metazoa</taxon>
        <taxon>Chordata</taxon>
        <taxon>Craniata</taxon>
        <taxon>Vertebrata</taxon>
        <taxon>Euteleostomi</taxon>
        <taxon>Amphibia</taxon>
        <taxon>Batrachia</taxon>
        <taxon>Anura</taxon>
        <taxon>Neobatrachia</taxon>
        <taxon>Hyloidea</taxon>
        <taxon>Eleutherodactylidae</taxon>
        <taxon>Eleutherodactylinae</taxon>
        <taxon>Eleutherodactylus</taxon>
        <taxon>Eleutherodactylus</taxon>
    </lineage>
</organism>
<dbReference type="AlphaFoldDB" id="A0A8J6EDC0"/>
<accession>A0A8J6EDC0</accession>
<dbReference type="CDD" id="cd02947">
    <property type="entry name" value="TRX_family"/>
    <property type="match status" value="1"/>
</dbReference>
<name>A0A8J6EDC0_ELECQ</name>
<evidence type="ECO:0000313" key="4">
    <source>
        <dbReference type="EMBL" id="KAG9467042.1"/>
    </source>
</evidence>
<gene>
    <name evidence="4" type="ORF">GDO78_015723</name>
</gene>
<proteinExistence type="predicted"/>
<dbReference type="InterPro" id="IPR036249">
    <property type="entry name" value="Thioredoxin-like_sf"/>
</dbReference>
<sequence>MVQYVESVPEYNAIIESGGDKLIVVDFTASWCGPCKAIAPFFEDIAGECGIRAMPTFHFYKNGKKNFPFYSRSALLIRKS</sequence>
<feature type="domain" description="Thioredoxin" evidence="3">
    <location>
        <begin position="9"/>
        <end position="48"/>
    </location>
</feature>
<dbReference type="InterPro" id="IPR017937">
    <property type="entry name" value="Thioredoxin_CS"/>
</dbReference>
<dbReference type="Pfam" id="PF00085">
    <property type="entry name" value="Thioredoxin"/>
    <property type="match status" value="1"/>
</dbReference>
<evidence type="ECO:0000256" key="1">
    <source>
        <dbReference type="ARBA" id="ARBA00023157"/>
    </source>
</evidence>
<keyword evidence="5" id="KW-1185">Reference proteome</keyword>
<protein>
    <recommendedName>
        <fullName evidence="3">Thioredoxin domain-containing protein</fullName>
    </recommendedName>
</protein>
<dbReference type="InterPro" id="IPR013766">
    <property type="entry name" value="Thioredoxin_domain"/>
</dbReference>
<evidence type="ECO:0000256" key="2">
    <source>
        <dbReference type="ARBA" id="ARBA00023284"/>
    </source>
</evidence>
<evidence type="ECO:0000259" key="3">
    <source>
        <dbReference type="Pfam" id="PF00085"/>
    </source>
</evidence>